<evidence type="ECO:0000313" key="2">
    <source>
        <dbReference type="Proteomes" id="UP000555103"/>
    </source>
</evidence>
<reference evidence="1 2" key="1">
    <citation type="submission" date="2020-08" db="EMBL/GenBank/DDBJ databases">
        <title>Genomic Encyclopedia of Type Strains, Phase IV (KMG-IV): sequencing the most valuable type-strain genomes for metagenomic binning, comparative biology and taxonomic classification.</title>
        <authorList>
            <person name="Goeker M."/>
        </authorList>
    </citation>
    <scope>NUCLEOTIDE SEQUENCE [LARGE SCALE GENOMIC DNA]</scope>
    <source>
        <strain evidence="1 2">DSM 104969</strain>
    </source>
</reference>
<dbReference type="EMBL" id="JACIEP010000009">
    <property type="protein sequence ID" value="MBB4036868.1"/>
    <property type="molecule type" value="Genomic_DNA"/>
</dbReference>
<evidence type="ECO:0008006" key="3">
    <source>
        <dbReference type="Google" id="ProtNLM"/>
    </source>
</evidence>
<dbReference type="Proteomes" id="UP000555103">
    <property type="component" value="Unassembled WGS sequence"/>
</dbReference>
<evidence type="ECO:0000313" key="1">
    <source>
        <dbReference type="EMBL" id="MBB4036868.1"/>
    </source>
</evidence>
<dbReference type="AlphaFoldDB" id="A0A840CRU5"/>
<comment type="caution">
    <text evidence="1">The sequence shown here is derived from an EMBL/GenBank/DDBJ whole genome shotgun (WGS) entry which is preliminary data.</text>
</comment>
<gene>
    <name evidence="1" type="ORF">GGR21_002781</name>
</gene>
<accession>A0A840CRU5</accession>
<organism evidence="1 2">
    <name type="scientific">Dysgonomonas hofstadii</name>
    <dbReference type="NCBI Taxonomy" id="637886"/>
    <lineage>
        <taxon>Bacteria</taxon>
        <taxon>Pseudomonadati</taxon>
        <taxon>Bacteroidota</taxon>
        <taxon>Bacteroidia</taxon>
        <taxon>Bacteroidales</taxon>
        <taxon>Dysgonomonadaceae</taxon>
        <taxon>Dysgonomonas</taxon>
    </lineage>
</organism>
<sequence>MIDAKTNSKENEQRLLYKYLDINGAKAMLLNSNLQFTNATKFNDPFDCHPALIDFSKITTEQAYPWGKENTISLKINPYERNRDEAWICCLSKVFDSILMWSYYNKHEGVCIGVDVQNIELYINYMLGTMVFPPYEVEYKDIIEKPDFFAGKKDFFLYQILTKGKEWAHEQEVRMFIFGPNMICMDMHLPYEPKDENEVIDWKEVRAYPTIGTECFAALYLGVNISREDREEITLLARKLNSDIRVYQMSINPNVFKLDFELI</sequence>
<name>A0A840CRU5_9BACT</name>
<proteinExistence type="predicted"/>
<keyword evidence="2" id="KW-1185">Reference proteome</keyword>
<protein>
    <recommendedName>
        <fullName evidence="3">DUF2971 domain-containing protein</fullName>
    </recommendedName>
</protein>
<dbReference type="RefSeq" id="WP_183307749.1">
    <property type="nucleotide sequence ID" value="NZ_JACIEP010000009.1"/>
</dbReference>